<dbReference type="GO" id="GO:0019843">
    <property type="term" value="F:rRNA binding"/>
    <property type="evidence" value="ECO:0007669"/>
    <property type="project" value="UniProtKB-UniRule"/>
</dbReference>
<dbReference type="InterPro" id="IPR002143">
    <property type="entry name" value="Ribosomal_uL1"/>
</dbReference>
<evidence type="ECO:0000256" key="12">
    <source>
        <dbReference type="RuleBase" id="RU000659"/>
    </source>
</evidence>
<evidence type="ECO:0000313" key="13">
    <source>
        <dbReference type="EMBL" id="MBP2201623.1"/>
    </source>
</evidence>
<keyword evidence="5 11" id="KW-0699">rRNA-binding</keyword>
<dbReference type="GO" id="GO:0015934">
    <property type="term" value="C:large ribosomal subunit"/>
    <property type="evidence" value="ECO:0007669"/>
    <property type="project" value="InterPro"/>
</dbReference>
<dbReference type="InterPro" id="IPR016095">
    <property type="entry name" value="Ribosomal_uL1_3-a/b-sand"/>
</dbReference>
<dbReference type="PANTHER" id="PTHR36427">
    <property type="entry name" value="54S RIBOSOMAL PROTEIN L1, MITOCHONDRIAL"/>
    <property type="match status" value="1"/>
</dbReference>
<evidence type="ECO:0000256" key="6">
    <source>
        <dbReference type="ARBA" id="ARBA00022845"/>
    </source>
</evidence>
<sequence length="228" mass="25081">MLRLRSRITITGGYTMDSVKIINAVKEARNSAKPRNFTQSVDLIINLKELDLSRPENRMKQQIVLPSGLGKEINIAVIAKGDLAAQAESMGLTVIRQEELEELGKNKKQAKKLANANQFFIAQADMMPIVGKSLGAVLGPRGKMPQPVPANANLKPLVERFGKTISINTRDKAFFQVYVGKESMSDEELAANIEAVLNTVARKYEKGLYHVKNAFTKLTMGASAPIEK</sequence>
<dbReference type="HAMAP" id="MF_01318_A">
    <property type="entry name" value="Ribosomal_uL1_A"/>
    <property type="match status" value="1"/>
</dbReference>
<dbReference type="InterPro" id="IPR023669">
    <property type="entry name" value="Ribosomal_uL1_arc"/>
</dbReference>
<name>A0A8J7UTG0_METVO</name>
<evidence type="ECO:0000256" key="5">
    <source>
        <dbReference type="ARBA" id="ARBA00022730"/>
    </source>
</evidence>
<organism evidence="13 14">
    <name type="scientific">Methanococcus voltae</name>
    <dbReference type="NCBI Taxonomy" id="2188"/>
    <lineage>
        <taxon>Archaea</taxon>
        <taxon>Methanobacteriati</taxon>
        <taxon>Methanobacteriota</taxon>
        <taxon>Methanomada group</taxon>
        <taxon>Methanococci</taxon>
        <taxon>Methanococcales</taxon>
        <taxon>Methanococcaceae</taxon>
        <taxon>Methanococcus</taxon>
    </lineage>
</organism>
<keyword evidence="6 11" id="KW-0810">Translation regulation</keyword>
<dbReference type="InterPro" id="IPR023674">
    <property type="entry name" value="Ribosomal_uL1-like"/>
</dbReference>
<evidence type="ECO:0000256" key="10">
    <source>
        <dbReference type="ARBA" id="ARBA00045545"/>
    </source>
</evidence>
<comment type="function">
    <text evidence="10">Probably involved in E site tRNA release. Binds directly to 23S rRNA.</text>
</comment>
<dbReference type="FunFam" id="3.40.50.790:FF:000005">
    <property type="entry name" value="50S ribosomal protein L1"/>
    <property type="match status" value="1"/>
</dbReference>
<dbReference type="InterPro" id="IPR023673">
    <property type="entry name" value="Ribosomal_uL1_CS"/>
</dbReference>
<protein>
    <recommendedName>
        <fullName evidence="11">Large ribosomal subunit protein uL1</fullName>
    </recommendedName>
</protein>
<keyword evidence="7 11" id="KW-0694">RNA-binding</keyword>
<dbReference type="CDD" id="cd00403">
    <property type="entry name" value="Ribosomal_L1"/>
    <property type="match status" value="1"/>
</dbReference>
<evidence type="ECO:0000256" key="2">
    <source>
        <dbReference type="ARBA" id="ARBA00011838"/>
    </source>
</evidence>
<accession>A0A8J7UTG0</accession>
<keyword evidence="4 11" id="KW-0820">tRNA-binding</keyword>
<keyword evidence="3 11" id="KW-0678">Repressor</keyword>
<comment type="caution">
    <text evidence="13">The sequence shown here is derived from an EMBL/GenBank/DDBJ whole genome shotgun (WGS) entry which is preliminary data.</text>
</comment>
<dbReference type="EMBL" id="JAGGMV010000002">
    <property type="protein sequence ID" value="MBP2201623.1"/>
    <property type="molecule type" value="Genomic_DNA"/>
</dbReference>
<dbReference type="GO" id="GO:0006417">
    <property type="term" value="P:regulation of translation"/>
    <property type="evidence" value="ECO:0007669"/>
    <property type="project" value="UniProtKB-KW"/>
</dbReference>
<reference evidence="13" key="1">
    <citation type="submission" date="2021-03" db="EMBL/GenBank/DDBJ databases">
        <title>Genomic Encyclopedia of Type Strains, Phase IV (KMG-V): Genome sequencing to study the core and pangenomes of soil and plant-associated prokaryotes.</title>
        <authorList>
            <person name="Whitman W."/>
        </authorList>
    </citation>
    <scope>NUCLEOTIDE SEQUENCE</scope>
    <source>
        <strain evidence="13">C4</strain>
    </source>
</reference>
<comment type="function">
    <text evidence="11">Binds directly to 23S rRNA. Probably involved in E site tRNA release.</text>
</comment>
<comment type="subunit">
    <text evidence="2 11">Part of the 50S ribosomal subunit.</text>
</comment>
<evidence type="ECO:0000256" key="7">
    <source>
        <dbReference type="ARBA" id="ARBA00022884"/>
    </source>
</evidence>
<dbReference type="GO" id="GO:0003735">
    <property type="term" value="F:structural constituent of ribosome"/>
    <property type="evidence" value="ECO:0007669"/>
    <property type="project" value="InterPro"/>
</dbReference>
<dbReference type="NCBIfam" id="NF003244">
    <property type="entry name" value="PRK04203.1"/>
    <property type="match status" value="1"/>
</dbReference>
<dbReference type="SUPFAM" id="SSF56808">
    <property type="entry name" value="Ribosomal protein L1"/>
    <property type="match status" value="1"/>
</dbReference>
<evidence type="ECO:0000256" key="8">
    <source>
        <dbReference type="ARBA" id="ARBA00022980"/>
    </source>
</evidence>
<dbReference type="PANTHER" id="PTHR36427:SF3">
    <property type="entry name" value="LARGE RIBOSOMAL SUBUNIT PROTEIN UL1M"/>
    <property type="match status" value="1"/>
</dbReference>
<evidence type="ECO:0000256" key="3">
    <source>
        <dbReference type="ARBA" id="ARBA00022491"/>
    </source>
</evidence>
<dbReference type="Gene3D" id="3.30.190.20">
    <property type="match status" value="1"/>
</dbReference>
<evidence type="ECO:0000256" key="9">
    <source>
        <dbReference type="ARBA" id="ARBA00023274"/>
    </source>
</evidence>
<dbReference type="GO" id="GO:0000049">
    <property type="term" value="F:tRNA binding"/>
    <property type="evidence" value="ECO:0007669"/>
    <property type="project" value="UniProtKB-KW"/>
</dbReference>
<evidence type="ECO:0000256" key="4">
    <source>
        <dbReference type="ARBA" id="ARBA00022555"/>
    </source>
</evidence>
<dbReference type="PROSITE" id="PS01199">
    <property type="entry name" value="RIBOSOMAL_L1"/>
    <property type="match status" value="1"/>
</dbReference>
<dbReference type="Gene3D" id="3.40.50.790">
    <property type="match status" value="1"/>
</dbReference>
<dbReference type="InterPro" id="IPR028364">
    <property type="entry name" value="Ribosomal_uL1/biogenesis"/>
</dbReference>
<dbReference type="GO" id="GO:0006412">
    <property type="term" value="P:translation"/>
    <property type="evidence" value="ECO:0007669"/>
    <property type="project" value="UniProtKB-UniRule"/>
</dbReference>
<evidence type="ECO:0000313" key="14">
    <source>
        <dbReference type="Proteomes" id="UP000740329"/>
    </source>
</evidence>
<keyword evidence="9 11" id="KW-0687">Ribonucleoprotein</keyword>
<evidence type="ECO:0000256" key="11">
    <source>
        <dbReference type="HAMAP-Rule" id="MF_01318"/>
    </source>
</evidence>
<comment type="function">
    <text evidence="11">Protein L1 is also a translational repressor protein, it controls the translation of its operon by binding to its mRNA.</text>
</comment>
<dbReference type="Proteomes" id="UP000740329">
    <property type="component" value="Unassembled WGS sequence"/>
</dbReference>
<proteinExistence type="inferred from homology"/>
<keyword evidence="8 11" id="KW-0689">Ribosomal protein</keyword>
<dbReference type="PIRSF" id="PIRSF002155">
    <property type="entry name" value="Ribosomal_L1"/>
    <property type="match status" value="1"/>
</dbReference>
<gene>
    <name evidence="11" type="primary">rpl1</name>
    <name evidence="13" type="ORF">J3E07_001035</name>
</gene>
<dbReference type="AlphaFoldDB" id="A0A8J7UTG0"/>
<evidence type="ECO:0000256" key="1">
    <source>
        <dbReference type="ARBA" id="ARBA00010531"/>
    </source>
</evidence>
<comment type="similarity">
    <text evidence="1 11 12">Belongs to the universal ribosomal protein uL1 family.</text>
</comment>
<dbReference type="Pfam" id="PF00687">
    <property type="entry name" value="Ribosomal_L1"/>
    <property type="match status" value="1"/>
</dbReference>